<evidence type="ECO:0000313" key="1">
    <source>
        <dbReference type="EMBL" id="PNX97548.1"/>
    </source>
</evidence>
<proteinExistence type="predicted"/>
<comment type="caution">
    <text evidence="1">The sequence shown here is derived from an EMBL/GenBank/DDBJ whole genome shotgun (WGS) entry which is preliminary data.</text>
</comment>
<reference evidence="1 2" key="2">
    <citation type="journal article" date="2017" name="Front. Plant Sci.">
        <title>Gene Classification and Mining of Molecular Markers Useful in Red Clover (Trifolium pratense) Breeding.</title>
        <authorList>
            <person name="Istvanek J."/>
            <person name="Dluhosova J."/>
            <person name="Dluhos P."/>
            <person name="Patkova L."/>
            <person name="Nedelnik J."/>
            <person name="Repkova J."/>
        </authorList>
    </citation>
    <scope>NUCLEOTIDE SEQUENCE [LARGE SCALE GENOMIC DNA]</scope>
    <source>
        <strain evidence="2">cv. Tatra</strain>
        <tissue evidence="1">Young leaves</tissue>
    </source>
</reference>
<sequence length="61" mass="7143">MKVLEAAMKATQMPQLGRWGRTAMKAEFPTKRLEAFRMEKYRVASFFCYFVPKLDGHLITD</sequence>
<organism evidence="1 2">
    <name type="scientific">Trifolium pratense</name>
    <name type="common">Red clover</name>
    <dbReference type="NCBI Taxonomy" id="57577"/>
    <lineage>
        <taxon>Eukaryota</taxon>
        <taxon>Viridiplantae</taxon>
        <taxon>Streptophyta</taxon>
        <taxon>Embryophyta</taxon>
        <taxon>Tracheophyta</taxon>
        <taxon>Spermatophyta</taxon>
        <taxon>Magnoliopsida</taxon>
        <taxon>eudicotyledons</taxon>
        <taxon>Gunneridae</taxon>
        <taxon>Pentapetalae</taxon>
        <taxon>rosids</taxon>
        <taxon>fabids</taxon>
        <taxon>Fabales</taxon>
        <taxon>Fabaceae</taxon>
        <taxon>Papilionoideae</taxon>
        <taxon>50 kb inversion clade</taxon>
        <taxon>NPAAA clade</taxon>
        <taxon>Hologalegina</taxon>
        <taxon>IRL clade</taxon>
        <taxon>Trifolieae</taxon>
        <taxon>Trifolium</taxon>
    </lineage>
</organism>
<dbReference type="AlphaFoldDB" id="A0A2K3N3D1"/>
<protein>
    <submittedName>
        <fullName evidence="1">Uncharacterized protein</fullName>
    </submittedName>
</protein>
<reference evidence="1 2" key="1">
    <citation type="journal article" date="2014" name="Am. J. Bot.">
        <title>Genome assembly and annotation for red clover (Trifolium pratense; Fabaceae).</title>
        <authorList>
            <person name="Istvanek J."/>
            <person name="Jaros M."/>
            <person name="Krenek A."/>
            <person name="Repkova J."/>
        </authorList>
    </citation>
    <scope>NUCLEOTIDE SEQUENCE [LARGE SCALE GENOMIC DNA]</scope>
    <source>
        <strain evidence="2">cv. Tatra</strain>
        <tissue evidence="1">Young leaves</tissue>
    </source>
</reference>
<name>A0A2K3N3D1_TRIPR</name>
<dbReference type="Proteomes" id="UP000236291">
    <property type="component" value="Unassembled WGS sequence"/>
</dbReference>
<accession>A0A2K3N3D1</accession>
<gene>
    <name evidence="1" type="ORF">L195_g020779</name>
</gene>
<evidence type="ECO:0000313" key="2">
    <source>
        <dbReference type="Proteomes" id="UP000236291"/>
    </source>
</evidence>
<dbReference type="EMBL" id="ASHM01015675">
    <property type="protein sequence ID" value="PNX97548.1"/>
    <property type="molecule type" value="Genomic_DNA"/>
</dbReference>